<feature type="domain" description="Competence protein CoiA-like N-terminal" evidence="2">
    <location>
        <begin position="17"/>
        <end position="61"/>
    </location>
</feature>
<proteinExistence type="predicted"/>
<dbReference type="Pfam" id="PF06054">
    <property type="entry name" value="CoiA_nuc"/>
    <property type="match status" value="1"/>
</dbReference>
<dbReference type="PIRSF" id="PIRSF007487">
    <property type="entry name" value="Competence-induced_CoiA_bac"/>
    <property type="match status" value="1"/>
</dbReference>
<name>A0A4D7CXH3_9ENTE</name>
<feature type="domain" description="Competence protein CoiA nuclease-like" evidence="1">
    <location>
        <begin position="67"/>
        <end position="202"/>
    </location>
</feature>
<evidence type="ECO:0000313" key="4">
    <source>
        <dbReference type="Proteomes" id="UP000298615"/>
    </source>
</evidence>
<dbReference type="OrthoDB" id="3784230at2"/>
<dbReference type="InterPro" id="IPR057253">
    <property type="entry name" value="CoiA-like_N"/>
</dbReference>
<dbReference type="EMBL" id="CP039712">
    <property type="protein sequence ID" value="QCI87151.1"/>
    <property type="molecule type" value="Genomic_DNA"/>
</dbReference>
<dbReference type="Pfam" id="PF25164">
    <property type="entry name" value="CoiA_N"/>
    <property type="match status" value="1"/>
</dbReference>
<dbReference type="RefSeq" id="WP_136953973.1">
    <property type="nucleotide sequence ID" value="NZ_CP039712.1"/>
</dbReference>
<evidence type="ECO:0000259" key="2">
    <source>
        <dbReference type="Pfam" id="PF25164"/>
    </source>
</evidence>
<gene>
    <name evidence="3" type="ORF">FA707_09510</name>
</gene>
<keyword evidence="4" id="KW-1185">Reference proteome</keyword>
<organism evidence="3 4">
    <name type="scientific">Vagococcus zengguangii</name>
    <dbReference type="NCBI Taxonomy" id="2571750"/>
    <lineage>
        <taxon>Bacteria</taxon>
        <taxon>Bacillati</taxon>
        <taxon>Bacillota</taxon>
        <taxon>Bacilli</taxon>
        <taxon>Lactobacillales</taxon>
        <taxon>Enterococcaceae</taxon>
        <taxon>Vagococcus</taxon>
    </lineage>
</organism>
<dbReference type="AlphaFoldDB" id="A0A4D7CXH3"/>
<dbReference type="KEGG" id="vao:FA707_09510"/>
<protein>
    <recommendedName>
        <fullName evidence="5">Competence protein CoiA</fullName>
    </recommendedName>
</protein>
<evidence type="ECO:0008006" key="5">
    <source>
        <dbReference type="Google" id="ProtNLM"/>
    </source>
</evidence>
<dbReference type="Proteomes" id="UP000298615">
    <property type="component" value="Chromosome"/>
</dbReference>
<dbReference type="InterPro" id="IPR010330">
    <property type="entry name" value="CoiA_nuc"/>
</dbReference>
<evidence type="ECO:0000313" key="3">
    <source>
        <dbReference type="EMBL" id="QCI87151.1"/>
    </source>
</evidence>
<accession>A0A4D7CXH3</accession>
<sequence length="378" mass="44829">MMLVAETGEGQIINIMEETRTDLERKRTQELFCPTCHQAVIMKLGMIKQPHFAHKHRHKCQGLSEPETMEHLVGKALIYQWAKQAEIGVQLEYALMTIEQRPDVWLDQHVAIEFQCSPLALERLAERNQGYNSQQAKVCWVLGQKFRLNERLTSLQRAFLEWHPKLGNYLLFLDVTSEQVVLTYHIQELAFTHELSYSELILTQSEFLQFIMTGIFSRNIYHQWQYLLGETYQKQFQYLQRALYSRQKEVMRIQRALYVEGYHLLALHPIILLPNILEKTSFLNAIKQRIKLLELLHQQKSCQKEEVFSAEENHINRSQFDEWLELLADLSLIEIHEREIKSEQPPRIMLTEEEIQQFIEKFLNNRVFVSRLPHNVVS</sequence>
<evidence type="ECO:0000259" key="1">
    <source>
        <dbReference type="Pfam" id="PF06054"/>
    </source>
</evidence>
<reference evidence="3 4" key="1">
    <citation type="submission" date="2019-04" db="EMBL/GenBank/DDBJ databases">
        <title>Vagococcus sp. nov., isolated from faeces of yaks (Bos grunniens).</title>
        <authorList>
            <person name="Ge Y."/>
        </authorList>
    </citation>
    <scope>NUCLEOTIDE SEQUENCE [LARGE SCALE GENOMIC DNA]</scope>
    <source>
        <strain evidence="3 4">MN-17</strain>
    </source>
</reference>
<dbReference type="InterPro" id="IPR021176">
    <property type="entry name" value="Competence-induced_CoiA"/>
</dbReference>